<evidence type="ECO:0000259" key="6">
    <source>
        <dbReference type="Pfam" id="PF00389"/>
    </source>
</evidence>
<evidence type="ECO:0000256" key="2">
    <source>
        <dbReference type="ARBA" id="ARBA00023002"/>
    </source>
</evidence>
<dbReference type="InterPro" id="IPR056740">
    <property type="entry name" value="ILV_EDD_C"/>
</dbReference>
<dbReference type="Pfam" id="PF24877">
    <property type="entry name" value="ILV_EDD_C"/>
    <property type="match status" value="1"/>
</dbReference>
<gene>
    <name evidence="9" type="ORF">AKJ09_06901</name>
</gene>
<dbReference type="PANTHER" id="PTHR43761">
    <property type="entry name" value="D-ISOMER SPECIFIC 2-HYDROXYACID DEHYDROGENASE FAMILY PROTEIN (AFU_ORTHOLOGUE AFUA_1G13630)"/>
    <property type="match status" value="1"/>
</dbReference>
<dbReference type="GO" id="GO:0051287">
    <property type="term" value="F:NAD binding"/>
    <property type="evidence" value="ECO:0007669"/>
    <property type="project" value="InterPro"/>
</dbReference>
<dbReference type="InterPro" id="IPR006140">
    <property type="entry name" value="D-isomer_DH_NAD-bd"/>
</dbReference>
<dbReference type="InterPro" id="IPR006139">
    <property type="entry name" value="D-isomer_2_OHA_DH_cat_dom"/>
</dbReference>
<keyword evidence="3" id="KW-0520">NAD</keyword>
<dbReference type="PROSITE" id="PS00671">
    <property type="entry name" value="D_2_HYDROXYACID_DH_3"/>
    <property type="match status" value="1"/>
</dbReference>
<protein>
    <submittedName>
        <fullName evidence="9">D-3-phosphoglycerate dehydrogenase</fullName>
    </submittedName>
</protein>
<evidence type="ECO:0000256" key="3">
    <source>
        <dbReference type="ARBA" id="ARBA00023027"/>
    </source>
</evidence>
<feature type="region of interest" description="Disordered" evidence="5">
    <location>
        <begin position="81"/>
        <end position="145"/>
    </location>
</feature>
<dbReference type="GO" id="GO:0003714">
    <property type="term" value="F:transcription corepressor activity"/>
    <property type="evidence" value="ECO:0007669"/>
    <property type="project" value="InterPro"/>
</dbReference>
<dbReference type="STRING" id="1391654.AKJ09_06901"/>
<dbReference type="SUPFAM" id="SSF52283">
    <property type="entry name" value="Formate/glycerate dehydrogenase catalytic domain-like"/>
    <property type="match status" value="1"/>
</dbReference>
<dbReference type="CDD" id="cd05299">
    <property type="entry name" value="CtBP_dh"/>
    <property type="match status" value="1"/>
</dbReference>
<dbReference type="AlphaFoldDB" id="A0A0K1Q3D5"/>
<dbReference type="InterPro" id="IPR036291">
    <property type="entry name" value="NAD(P)-bd_dom_sf"/>
</dbReference>
<feature type="compositionally biased region" description="Pro residues" evidence="5">
    <location>
        <begin position="471"/>
        <end position="481"/>
    </location>
</feature>
<dbReference type="PANTHER" id="PTHR43761:SF1">
    <property type="entry name" value="D-ISOMER SPECIFIC 2-HYDROXYACID DEHYDROGENASE CATALYTIC DOMAIN-CONTAINING PROTEIN-RELATED"/>
    <property type="match status" value="1"/>
</dbReference>
<accession>A0A0K1Q3D5</accession>
<evidence type="ECO:0000256" key="1">
    <source>
        <dbReference type="ARBA" id="ARBA00005854"/>
    </source>
</evidence>
<dbReference type="InterPro" id="IPR029753">
    <property type="entry name" value="D-isomer_DH_CS"/>
</dbReference>
<evidence type="ECO:0000256" key="5">
    <source>
        <dbReference type="SAM" id="MobiDB-lite"/>
    </source>
</evidence>
<dbReference type="SUPFAM" id="SSF52016">
    <property type="entry name" value="LeuD/IlvD-like"/>
    <property type="match status" value="1"/>
</dbReference>
<keyword evidence="10" id="KW-1185">Reference proteome</keyword>
<dbReference type="Gene3D" id="3.40.50.720">
    <property type="entry name" value="NAD(P)-binding Rossmann-like Domain"/>
    <property type="match status" value="2"/>
</dbReference>
<dbReference type="InterPro" id="IPR050418">
    <property type="entry name" value="D-iso_2-hydroxyacid_DH_PdxB"/>
</dbReference>
<dbReference type="GO" id="GO:0016616">
    <property type="term" value="F:oxidoreductase activity, acting on the CH-OH group of donors, NAD or NADP as acceptor"/>
    <property type="evidence" value="ECO:0007669"/>
    <property type="project" value="InterPro"/>
</dbReference>
<dbReference type="Gene3D" id="3.50.30.80">
    <property type="entry name" value="IlvD/EDD C-terminal domain-like"/>
    <property type="match status" value="1"/>
</dbReference>
<evidence type="ECO:0000256" key="4">
    <source>
        <dbReference type="RuleBase" id="RU003719"/>
    </source>
</evidence>
<dbReference type="Proteomes" id="UP000064967">
    <property type="component" value="Chromosome"/>
</dbReference>
<dbReference type="InterPro" id="IPR042096">
    <property type="entry name" value="Dihydro-acid_dehy_C"/>
</dbReference>
<dbReference type="EMBL" id="CP012333">
    <property type="protein sequence ID" value="AKV00238.1"/>
    <property type="molecule type" value="Genomic_DNA"/>
</dbReference>
<dbReference type="Pfam" id="PF02826">
    <property type="entry name" value="2-Hacid_dh_C"/>
    <property type="match status" value="1"/>
</dbReference>
<dbReference type="KEGG" id="llu:AKJ09_06901"/>
<evidence type="ECO:0000259" key="7">
    <source>
        <dbReference type="Pfam" id="PF02826"/>
    </source>
</evidence>
<organism evidence="9 10">
    <name type="scientific">Labilithrix luteola</name>
    <dbReference type="NCBI Taxonomy" id="1391654"/>
    <lineage>
        <taxon>Bacteria</taxon>
        <taxon>Pseudomonadati</taxon>
        <taxon>Myxococcota</taxon>
        <taxon>Polyangia</taxon>
        <taxon>Polyangiales</taxon>
        <taxon>Labilitrichaceae</taxon>
        <taxon>Labilithrix</taxon>
    </lineage>
</organism>
<dbReference type="Pfam" id="PF00389">
    <property type="entry name" value="2-Hacid_dh"/>
    <property type="match status" value="1"/>
</dbReference>
<name>A0A0K1Q3D5_9BACT</name>
<dbReference type="PATRIC" id="fig|1391654.3.peg.7009"/>
<evidence type="ECO:0000259" key="8">
    <source>
        <dbReference type="Pfam" id="PF24877"/>
    </source>
</evidence>
<feature type="region of interest" description="Disordered" evidence="5">
    <location>
        <begin position="462"/>
        <end position="481"/>
    </location>
</feature>
<feature type="domain" description="D-isomer specific 2-hydroxyacid dehydrogenase NAD-binding" evidence="7">
    <location>
        <begin position="254"/>
        <end position="435"/>
    </location>
</feature>
<sequence length="481" mass="52779">MSPEALDGGPIALVEEGDLIEISIPERKLGIVGLHGQRMMESDIARVLTERRAHWSPPPQKHTTGILSLYARVATSASEGAAMTAPVDGHVAPPTDVTSSPAPEAPSEKRQATPVKEQPARAKPEAAPPSQPKPSSRAGNGGGGDRMRVVIADYDFGDVEVERRVIEGAGFELVAAQCKSEDEVIETARDADAIITQYARVGERAIDAFTRCRVIARYGTGVDIVDVDAATRHGIQVTNAPNEWCSDEVADHAVALWLAAARKIPQYAEATRRGEWQWQTGRPIHRLRGRVFGLLSFGNIARSIAERVRPFGVEIWTHDPFVDKAEVEKQDVRVVSFDELVRGSDYLIIQAPLTPKTHGLFDENVLRRMKRSAILVNTARGPIVVDAALRRALEEHWIAGAALDDIEEEPAKRRDWEAENPLFAQDDAIITPHSAYYSEESIRTVREIASNEVVRVLTGQRPSSPVNFVDRPPPPVQLHGP</sequence>
<keyword evidence="2 4" id="KW-0560">Oxidoreductase</keyword>
<feature type="domain" description="D-isomer specific 2-hydroxyacid dehydrogenase catalytic" evidence="6">
    <location>
        <begin position="166"/>
        <end position="467"/>
    </location>
</feature>
<dbReference type="InterPro" id="IPR043322">
    <property type="entry name" value="CtBP"/>
</dbReference>
<reference evidence="9 10" key="1">
    <citation type="submission" date="2015-08" db="EMBL/GenBank/DDBJ databases">
        <authorList>
            <person name="Babu N.S."/>
            <person name="Beckwith C.J."/>
            <person name="Beseler K.G."/>
            <person name="Brison A."/>
            <person name="Carone J.V."/>
            <person name="Caskin T.P."/>
            <person name="Diamond M."/>
            <person name="Durham M.E."/>
            <person name="Foxe J.M."/>
            <person name="Go M."/>
            <person name="Henderson B.A."/>
            <person name="Jones I.B."/>
            <person name="McGettigan J.A."/>
            <person name="Micheletti S.J."/>
            <person name="Nasrallah M.E."/>
            <person name="Ortiz D."/>
            <person name="Piller C.R."/>
            <person name="Privatt S.R."/>
            <person name="Schneider S.L."/>
            <person name="Sharp S."/>
            <person name="Smith T.C."/>
            <person name="Stanton J.D."/>
            <person name="Ullery H.E."/>
            <person name="Wilson R.J."/>
            <person name="Serrano M.G."/>
            <person name="Buck G."/>
            <person name="Lee V."/>
            <person name="Wang Y."/>
            <person name="Carvalho R."/>
            <person name="Voegtly L."/>
            <person name="Shi R."/>
            <person name="Duckworth R."/>
            <person name="Johnson A."/>
            <person name="Loviza R."/>
            <person name="Walstead R."/>
            <person name="Shah Z."/>
            <person name="Kiflezghi M."/>
            <person name="Wade K."/>
            <person name="Ball S.L."/>
            <person name="Bradley K.W."/>
            <person name="Asai D.J."/>
            <person name="Bowman C.A."/>
            <person name="Russell D.A."/>
            <person name="Pope W.H."/>
            <person name="Jacobs-Sera D."/>
            <person name="Hendrix R.W."/>
            <person name="Hatfull G.F."/>
        </authorList>
    </citation>
    <scope>NUCLEOTIDE SEQUENCE [LARGE SCALE GENOMIC DNA]</scope>
    <source>
        <strain evidence="9 10">DSM 27648</strain>
    </source>
</reference>
<dbReference type="SUPFAM" id="SSF51735">
    <property type="entry name" value="NAD(P)-binding Rossmann-fold domains"/>
    <property type="match status" value="1"/>
</dbReference>
<feature type="domain" description="Dihydroxy-acid/6-phosphogluconate dehydratase C-terminal" evidence="8">
    <location>
        <begin position="1"/>
        <end position="81"/>
    </location>
</feature>
<comment type="similarity">
    <text evidence="1 4">Belongs to the D-isomer specific 2-hydroxyacid dehydrogenase family.</text>
</comment>
<evidence type="ECO:0000313" key="10">
    <source>
        <dbReference type="Proteomes" id="UP000064967"/>
    </source>
</evidence>
<proteinExistence type="inferred from homology"/>
<evidence type="ECO:0000313" key="9">
    <source>
        <dbReference type="EMBL" id="AKV00238.1"/>
    </source>
</evidence>